<gene>
    <name evidence="2" type="ORF">Syun_021717</name>
</gene>
<evidence type="ECO:0000313" key="3">
    <source>
        <dbReference type="Proteomes" id="UP001420932"/>
    </source>
</evidence>
<accession>A0AAP0IGK5</accession>
<dbReference type="AlphaFoldDB" id="A0AAP0IGK5"/>
<feature type="compositionally biased region" description="Pro residues" evidence="1">
    <location>
        <begin position="73"/>
        <end position="82"/>
    </location>
</feature>
<evidence type="ECO:0000313" key="2">
    <source>
        <dbReference type="EMBL" id="KAK9114920.1"/>
    </source>
</evidence>
<organism evidence="2 3">
    <name type="scientific">Stephania yunnanensis</name>
    <dbReference type="NCBI Taxonomy" id="152371"/>
    <lineage>
        <taxon>Eukaryota</taxon>
        <taxon>Viridiplantae</taxon>
        <taxon>Streptophyta</taxon>
        <taxon>Embryophyta</taxon>
        <taxon>Tracheophyta</taxon>
        <taxon>Spermatophyta</taxon>
        <taxon>Magnoliopsida</taxon>
        <taxon>Ranunculales</taxon>
        <taxon>Menispermaceae</taxon>
        <taxon>Menispermoideae</taxon>
        <taxon>Cissampelideae</taxon>
        <taxon>Stephania</taxon>
    </lineage>
</organism>
<name>A0AAP0IGK5_9MAGN</name>
<feature type="compositionally biased region" description="Basic and acidic residues" evidence="1">
    <location>
        <begin position="83"/>
        <end position="97"/>
    </location>
</feature>
<evidence type="ECO:0000256" key="1">
    <source>
        <dbReference type="SAM" id="MobiDB-lite"/>
    </source>
</evidence>
<dbReference type="Proteomes" id="UP001420932">
    <property type="component" value="Unassembled WGS sequence"/>
</dbReference>
<reference evidence="2 3" key="1">
    <citation type="submission" date="2024-01" db="EMBL/GenBank/DDBJ databases">
        <title>Genome assemblies of Stephania.</title>
        <authorList>
            <person name="Yang L."/>
        </authorList>
    </citation>
    <scope>NUCLEOTIDE SEQUENCE [LARGE SCALE GENOMIC DNA]</scope>
    <source>
        <strain evidence="2">YNDBR</strain>
        <tissue evidence="2">Leaf</tissue>
    </source>
</reference>
<comment type="caution">
    <text evidence="2">The sequence shown here is derived from an EMBL/GenBank/DDBJ whole genome shotgun (WGS) entry which is preliminary data.</text>
</comment>
<sequence length="150" mass="16372">MVTTMRVRVLKRRRSVLCEVKRCVCGERLLAPPCNRLFTVAQRLLVAVRGHAQADPPPLSLRSAAHRLRAPPATDPLSPPPIGRREPPLAEPRREPPHPSPCGWSVPRASHPRSAPPLRVGVAPSSAVLARHFRGPCAAIRLSNPSSQLE</sequence>
<feature type="region of interest" description="Disordered" evidence="1">
    <location>
        <begin position="51"/>
        <end position="118"/>
    </location>
</feature>
<proteinExistence type="predicted"/>
<keyword evidence="3" id="KW-1185">Reference proteome</keyword>
<dbReference type="EMBL" id="JBBNAF010000009">
    <property type="protein sequence ID" value="KAK9114920.1"/>
    <property type="molecule type" value="Genomic_DNA"/>
</dbReference>
<protein>
    <submittedName>
        <fullName evidence="2">Uncharacterized protein</fullName>
    </submittedName>
</protein>